<sequence length="94" mass="10199">MAALLKPLDPPPPAPAPAPAVPSATAPALDADTAKLRQINLFVTAEDHERLRRYSFDAKLSLQKIIHEAVSEYLQRKGHAALQPATAQRPSGRR</sequence>
<gene>
    <name evidence="2" type="ORF">DA075_35050</name>
</gene>
<dbReference type="RefSeq" id="WP_099957650.1">
    <property type="nucleotide sequence ID" value="NZ_CP028845.1"/>
</dbReference>
<organism evidence="2 3">
    <name type="scientific">Methylobacterium currus</name>
    <dbReference type="NCBI Taxonomy" id="2051553"/>
    <lineage>
        <taxon>Bacteria</taxon>
        <taxon>Pseudomonadati</taxon>
        <taxon>Pseudomonadota</taxon>
        <taxon>Alphaproteobacteria</taxon>
        <taxon>Hyphomicrobiales</taxon>
        <taxon>Methylobacteriaceae</taxon>
        <taxon>Methylobacterium</taxon>
    </lineage>
</organism>
<reference evidence="2 3" key="1">
    <citation type="submission" date="2018-04" db="EMBL/GenBank/DDBJ databases">
        <title>Methylobacterium sp. PR1016A genome.</title>
        <authorList>
            <person name="Park W."/>
        </authorList>
    </citation>
    <scope>NUCLEOTIDE SEQUENCE [LARGE SCALE GENOMIC DNA]</scope>
    <source>
        <strain evidence="2 3">PR1016A</strain>
        <plasmid evidence="2 3">unnamed1</plasmid>
    </source>
</reference>
<proteinExistence type="predicted"/>
<evidence type="ECO:0000313" key="2">
    <source>
        <dbReference type="EMBL" id="AWB26087.1"/>
    </source>
</evidence>
<evidence type="ECO:0000256" key="1">
    <source>
        <dbReference type="SAM" id="MobiDB-lite"/>
    </source>
</evidence>
<feature type="region of interest" description="Disordered" evidence="1">
    <location>
        <begin position="1"/>
        <end position="26"/>
    </location>
</feature>
<evidence type="ECO:0000313" key="3">
    <source>
        <dbReference type="Proteomes" id="UP000244755"/>
    </source>
</evidence>
<geneLocation type="plasmid" evidence="2 3">
    <name>unnamed1</name>
</geneLocation>
<accession>A0A2R4WX14</accession>
<dbReference type="EMBL" id="CP028845">
    <property type="protein sequence ID" value="AWB26087.1"/>
    <property type="molecule type" value="Genomic_DNA"/>
</dbReference>
<dbReference type="KEGG" id="mee:DA075_35050"/>
<keyword evidence="3" id="KW-1185">Reference proteome</keyword>
<dbReference type="Proteomes" id="UP000244755">
    <property type="component" value="Plasmid unnamed1"/>
</dbReference>
<keyword evidence="2" id="KW-0614">Plasmid</keyword>
<protein>
    <submittedName>
        <fullName evidence="2">Uncharacterized protein</fullName>
    </submittedName>
</protein>
<dbReference type="AlphaFoldDB" id="A0A2R4WX14"/>
<name>A0A2R4WX14_9HYPH</name>
<feature type="compositionally biased region" description="Pro residues" evidence="1">
    <location>
        <begin position="8"/>
        <end position="20"/>
    </location>
</feature>